<accession>A0A6P3X6C8</accession>
<dbReference type="Proteomes" id="UP000515204">
    <property type="component" value="Unplaced"/>
</dbReference>
<proteinExistence type="predicted"/>
<sequence>MNSMFLRTVFIFMIFLYCFQFCLCTNCANFPYHPLCRGTMKRTFNPDEFSNLYVRSRPMYDDSHNDCSIGANCKPKIKYLFVLLNDVT</sequence>
<keyword evidence="1" id="KW-0732">Signal</keyword>
<protein>
    <submittedName>
        <fullName evidence="3">Uncharacterized protein LOC106743777</fullName>
    </submittedName>
</protein>
<feature type="signal peptide" evidence="1">
    <location>
        <begin position="1"/>
        <end position="24"/>
    </location>
</feature>
<evidence type="ECO:0000313" key="3">
    <source>
        <dbReference type="RefSeq" id="XP_014473454.1"/>
    </source>
</evidence>
<organism evidence="2 3">
    <name type="scientific">Dinoponera quadriceps</name>
    <name type="common">South American ant</name>
    <dbReference type="NCBI Taxonomy" id="609295"/>
    <lineage>
        <taxon>Eukaryota</taxon>
        <taxon>Metazoa</taxon>
        <taxon>Ecdysozoa</taxon>
        <taxon>Arthropoda</taxon>
        <taxon>Hexapoda</taxon>
        <taxon>Insecta</taxon>
        <taxon>Pterygota</taxon>
        <taxon>Neoptera</taxon>
        <taxon>Endopterygota</taxon>
        <taxon>Hymenoptera</taxon>
        <taxon>Apocrita</taxon>
        <taxon>Aculeata</taxon>
        <taxon>Formicoidea</taxon>
        <taxon>Formicidae</taxon>
        <taxon>Ponerinae</taxon>
        <taxon>Ponerini</taxon>
        <taxon>Dinoponera</taxon>
    </lineage>
</organism>
<dbReference type="GeneID" id="106743777"/>
<dbReference type="RefSeq" id="XP_014473454.1">
    <property type="nucleotide sequence ID" value="XM_014617968.1"/>
</dbReference>
<name>A0A6P3X6C8_DINQU</name>
<evidence type="ECO:0000313" key="2">
    <source>
        <dbReference type="Proteomes" id="UP000515204"/>
    </source>
</evidence>
<reference evidence="3" key="1">
    <citation type="submission" date="2025-08" db="UniProtKB">
        <authorList>
            <consortium name="RefSeq"/>
        </authorList>
    </citation>
    <scope>IDENTIFICATION</scope>
</reference>
<dbReference type="OrthoDB" id="7666627at2759"/>
<keyword evidence="2" id="KW-1185">Reference proteome</keyword>
<feature type="chain" id="PRO_5027553055" evidence="1">
    <location>
        <begin position="25"/>
        <end position="88"/>
    </location>
</feature>
<dbReference type="AlphaFoldDB" id="A0A6P3X6C8"/>
<dbReference type="KEGG" id="dqu:106743777"/>
<evidence type="ECO:0000256" key="1">
    <source>
        <dbReference type="SAM" id="SignalP"/>
    </source>
</evidence>
<gene>
    <name evidence="3" type="primary">LOC106743777</name>
</gene>